<dbReference type="SMART" id="SM01381">
    <property type="entry name" value="7TM_GPCR_Srsx"/>
    <property type="match status" value="1"/>
</dbReference>
<dbReference type="Proteomes" id="UP001209878">
    <property type="component" value="Unassembled WGS sequence"/>
</dbReference>
<reference evidence="10" key="1">
    <citation type="journal article" date="2023" name="Mol. Biol. Evol.">
        <title>Third-Generation Sequencing Reveals the Adaptive Role of the Epigenome in Three Deep-Sea Polychaetes.</title>
        <authorList>
            <person name="Perez M."/>
            <person name="Aroh O."/>
            <person name="Sun Y."/>
            <person name="Lan Y."/>
            <person name="Juniper S.K."/>
            <person name="Young C.R."/>
            <person name="Angers B."/>
            <person name="Qian P.Y."/>
        </authorList>
    </citation>
    <scope>NUCLEOTIDE SEQUENCE</scope>
    <source>
        <strain evidence="10">R07B-5</strain>
    </source>
</reference>
<evidence type="ECO:0000256" key="7">
    <source>
        <dbReference type="ARBA" id="ARBA00023224"/>
    </source>
</evidence>
<dbReference type="Pfam" id="PF00001">
    <property type="entry name" value="7tm_1"/>
    <property type="match status" value="1"/>
</dbReference>
<evidence type="ECO:0000256" key="4">
    <source>
        <dbReference type="ARBA" id="ARBA00023040"/>
    </source>
</evidence>
<sequence length="351" mass="40118">MEDTGSTTSPMDWTSIGNRFPEINTVNDSLGLSPTARNRYKQDTQLMVLIATTSVIGLVFNIAALAVLLQKRNRQTITNLYLVMLAVGDILLCTIVLPLRLVHVYNVFWWTRASCAIYVVLKYTPMYVIMNTVVLIAIERCVAVVSPAKFSAFASPRNVKIQLGLVWLLALVELIFPFAVIKTTRQPVKNYCTIYHLKSSFVYMFTSMVAVPLVCLIVAYGTIIVTVIRRRRDSHVTVEKTPASKETGARSRRTNTRLIVTCIIITILAVVSWMPVYVLMYLRKYYHVTTNRHIHHYVIIIFYFHPVFNPLVYFFVDARFRAGFMRLFRRKKVGEENISMASVTKIDGILE</sequence>
<dbReference type="PRINTS" id="PR00237">
    <property type="entry name" value="GPCRRHODOPSN"/>
</dbReference>
<feature type="transmembrane region" description="Helical" evidence="8">
    <location>
        <begin position="163"/>
        <end position="181"/>
    </location>
</feature>
<dbReference type="PANTHER" id="PTHR24238:SF57">
    <property type="entry name" value="G-PROTEIN COUPLED RECEPTOR 83"/>
    <property type="match status" value="1"/>
</dbReference>
<evidence type="ECO:0000256" key="5">
    <source>
        <dbReference type="ARBA" id="ARBA00023136"/>
    </source>
</evidence>
<evidence type="ECO:0000256" key="1">
    <source>
        <dbReference type="ARBA" id="ARBA00004141"/>
    </source>
</evidence>
<dbReference type="Gene3D" id="1.20.1070.10">
    <property type="entry name" value="Rhodopsin 7-helix transmembrane proteins"/>
    <property type="match status" value="1"/>
</dbReference>
<keyword evidence="3 8" id="KW-1133">Transmembrane helix</keyword>
<dbReference type="AlphaFoldDB" id="A0AAD9P5N8"/>
<accession>A0AAD9P5N8</accession>
<feature type="domain" description="G-protein coupled receptors family 1 profile" evidence="9">
    <location>
        <begin position="60"/>
        <end position="313"/>
    </location>
</feature>
<feature type="transmembrane region" description="Helical" evidence="8">
    <location>
        <begin position="123"/>
        <end position="142"/>
    </location>
</feature>
<keyword evidence="2 8" id="KW-0812">Transmembrane</keyword>
<organism evidence="10 11">
    <name type="scientific">Ridgeia piscesae</name>
    <name type="common">Tubeworm</name>
    <dbReference type="NCBI Taxonomy" id="27915"/>
    <lineage>
        <taxon>Eukaryota</taxon>
        <taxon>Metazoa</taxon>
        <taxon>Spiralia</taxon>
        <taxon>Lophotrochozoa</taxon>
        <taxon>Annelida</taxon>
        <taxon>Polychaeta</taxon>
        <taxon>Sedentaria</taxon>
        <taxon>Canalipalpata</taxon>
        <taxon>Sabellida</taxon>
        <taxon>Siboglinidae</taxon>
        <taxon>Ridgeia</taxon>
    </lineage>
</organism>
<evidence type="ECO:0000259" key="9">
    <source>
        <dbReference type="PROSITE" id="PS50262"/>
    </source>
</evidence>
<evidence type="ECO:0000256" key="3">
    <source>
        <dbReference type="ARBA" id="ARBA00022989"/>
    </source>
</evidence>
<keyword evidence="5 8" id="KW-0472">Membrane</keyword>
<dbReference type="GO" id="GO:0005886">
    <property type="term" value="C:plasma membrane"/>
    <property type="evidence" value="ECO:0007669"/>
    <property type="project" value="TreeGrafter"/>
</dbReference>
<evidence type="ECO:0000256" key="8">
    <source>
        <dbReference type="SAM" id="Phobius"/>
    </source>
</evidence>
<dbReference type="SUPFAM" id="SSF81321">
    <property type="entry name" value="Family A G protein-coupled receptor-like"/>
    <property type="match status" value="1"/>
</dbReference>
<feature type="transmembrane region" description="Helical" evidence="8">
    <location>
        <begin position="80"/>
        <end position="103"/>
    </location>
</feature>
<dbReference type="InterPro" id="IPR017452">
    <property type="entry name" value="GPCR_Rhodpsn_7TM"/>
</dbReference>
<feature type="transmembrane region" description="Helical" evidence="8">
    <location>
        <begin position="258"/>
        <end position="282"/>
    </location>
</feature>
<keyword evidence="7" id="KW-0807">Transducer</keyword>
<dbReference type="PROSITE" id="PS50262">
    <property type="entry name" value="G_PROTEIN_RECEP_F1_2"/>
    <property type="match status" value="1"/>
</dbReference>
<comment type="caution">
    <text evidence="10">The sequence shown here is derived from an EMBL/GenBank/DDBJ whole genome shotgun (WGS) entry which is preliminary data.</text>
</comment>
<dbReference type="GO" id="GO:0008188">
    <property type="term" value="F:neuropeptide receptor activity"/>
    <property type="evidence" value="ECO:0007669"/>
    <property type="project" value="TreeGrafter"/>
</dbReference>
<gene>
    <name evidence="10" type="ORF">NP493_127g04050</name>
</gene>
<dbReference type="CDD" id="cd00637">
    <property type="entry name" value="7tm_classA_rhodopsin-like"/>
    <property type="match status" value="1"/>
</dbReference>
<evidence type="ECO:0000256" key="2">
    <source>
        <dbReference type="ARBA" id="ARBA00022692"/>
    </source>
</evidence>
<feature type="transmembrane region" description="Helical" evidence="8">
    <location>
        <begin position="46"/>
        <end position="68"/>
    </location>
</feature>
<keyword evidence="6" id="KW-0675">Receptor</keyword>
<dbReference type="EMBL" id="JAODUO010000127">
    <property type="protein sequence ID" value="KAK2188618.1"/>
    <property type="molecule type" value="Genomic_DNA"/>
</dbReference>
<protein>
    <recommendedName>
        <fullName evidence="9">G-protein coupled receptors family 1 profile domain-containing protein</fullName>
    </recommendedName>
</protein>
<evidence type="ECO:0000313" key="10">
    <source>
        <dbReference type="EMBL" id="KAK2188618.1"/>
    </source>
</evidence>
<keyword evidence="4" id="KW-0297">G-protein coupled receptor</keyword>
<dbReference type="PANTHER" id="PTHR24238">
    <property type="entry name" value="G-PROTEIN COUPLED RECEPTOR"/>
    <property type="match status" value="1"/>
</dbReference>
<feature type="transmembrane region" description="Helical" evidence="8">
    <location>
        <begin position="294"/>
        <end position="316"/>
    </location>
</feature>
<dbReference type="InterPro" id="IPR000276">
    <property type="entry name" value="GPCR_Rhodpsn"/>
</dbReference>
<evidence type="ECO:0000256" key="6">
    <source>
        <dbReference type="ARBA" id="ARBA00023170"/>
    </source>
</evidence>
<name>A0AAD9P5N8_RIDPI</name>
<feature type="transmembrane region" description="Helical" evidence="8">
    <location>
        <begin position="201"/>
        <end position="228"/>
    </location>
</feature>
<proteinExistence type="predicted"/>
<keyword evidence="11" id="KW-1185">Reference proteome</keyword>
<comment type="subcellular location">
    <subcellularLocation>
        <location evidence="1">Membrane</location>
        <topology evidence="1">Multi-pass membrane protein</topology>
    </subcellularLocation>
</comment>
<evidence type="ECO:0000313" key="11">
    <source>
        <dbReference type="Proteomes" id="UP001209878"/>
    </source>
</evidence>